<proteinExistence type="predicted"/>
<sequence length="133" mass="14415">MSPNNSNENSHNDPARSAKDVSSRLTERTKSPQPKFPDPKSAAKRTTDDIVNAKPSDGVTDAMWNQSFEKQMIDRGRLPDSREGRTPASIIAEAEKEWGRPVGGKLFAEGAPSGEKKSEGNGDSKDSKDGKSE</sequence>
<dbReference type="HOGENOM" id="CLU_1906691_0_0_1"/>
<keyword evidence="3" id="KW-1185">Reference proteome</keyword>
<reference evidence="3" key="1">
    <citation type="journal article" date="2012" name="PLoS Genet.">
        <title>The genomes of the fungal plant pathogens Cladosporium fulvum and Dothistroma septosporum reveal adaptation to different hosts and lifestyles but also signatures of common ancestry.</title>
        <authorList>
            <person name="de Wit P.J.G.M."/>
            <person name="van der Burgt A."/>
            <person name="Oekmen B."/>
            <person name="Stergiopoulos I."/>
            <person name="Abd-Elsalam K.A."/>
            <person name="Aerts A.L."/>
            <person name="Bahkali A.H."/>
            <person name="Beenen H.G."/>
            <person name="Chettri P."/>
            <person name="Cox M.P."/>
            <person name="Datema E."/>
            <person name="de Vries R.P."/>
            <person name="Dhillon B."/>
            <person name="Ganley A.R."/>
            <person name="Griffiths S.A."/>
            <person name="Guo Y."/>
            <person name="Hamelin R.C."/>
            <person name="Henrissat B."/>
            <person name="Kabir M.S."/>
            <person name="Jashni M.K."/>
            <person name="Kema G."/>
            <person name="Klaubauf S."/>
            <person name="Lapidus A."/>
            <person name="Levasseur A."/>
            <person name="Lindquist E."/>
            <person name="Mehrabi R."/>
            <person name="Ohm R.A."/>
            <person name="Owen T.J."/>
            <person name="Salamov A."/>
            <person name="Schwelm A."/>
            <person name="Schijlen E."/>
            <person name="Sun H."/>
            <person name="van den Burg H.A."/>
            <person name="van Ham R.C.H.J."/>
            <person name="Zhang S."/>
            <person name="Goodwin S.B."/>
            <person name="Grigoriev I.V."/>
            <person name="Collemare J."/>
            <person name="Bradshaw R.E."/>
        </authorList>
    </citation>
    <scope>NUCLEOTIDE SEQUENCE [LARGE SCALE GENOMIC DNA]</scope>
    <source>
        <strain evidence="3">NZE10 / CBS 128990</strain>
    </source>
</reference>
<feature type="compositionally biased region" description="Basic and acidic residues" evidence="1">
    <location>
        <begin position="71"/>
        <end position="85"/>
    </location>
</feature>
<protein>
    <submittedName>
        <fullName evidence="2">Uncharacterized protein</fullName>
    </submittedName>
</protein>
<dbReference type="EMBL" id="KB446543">
    <property type="protein sequence ID" value="EME40483.1"/>
    <property type="molecule type" value="Genomic_DNA"/>
</dbReference>
<accession>N1PD17</accession>
<evidence type="ECO:0000313" key="3">
    <source>
        <dbReference type="Proteomes" id="UP000016933"/>
    </source>
</evidence>
<evidence type="ECO:0000256" key="1">
    <source>
        <dbReference type="SAM" id="MobiDB-lite"/>
    </source>
</evidence>
<feature type="compositionally biased region" description="Basic and acidic residues" evidence="1">
    <location>
        <begin position="114"/>
        <end position="133"/>
    </location>
</feature>
<organism evidence="2 3">
    <name type="scientific">Dothistroma septosporum (strain NZE10 / CBS 128990)</name>
    <name type="common">Red band needle blight fungus</name>
    <name type="synonym">Mycosphaerella pini</name>
    <dbReference type="NCBI Taxonomy" id="675120"/>
    <lineage>
        <taxon>Eukaryota</taxon>
        <taxon>Fungi</taxon>
        <taxon>Dikarya</taxon>
        <taxon>Ascomycota</taxon>
        <taxon>Pezizomycotina</taxon>
        <taxon>Dothideomycetes</taxon>
        <taxon>Dothideomycetidae</taxon>
        <taxon>Mycosphaerellales</taxon>
        <taxon>Mycosphaerellaceae</taxon>
        <taxon>Dothistroma</taxon>
    </lineage>
</organism>
<dbReference type="Proteomes" id="UP000016933">
    <property type="component" value="Unassembled WGS sequence"/>
</dbReference>
<reference evidence="2 3" key="2">
    <citation type="journal article" date="2012" name="PLoS Pathog.">
        <title>Diverse lifestyles and strategies of plant pathogenesis encoded in the genomes of eighteen Dothideomycetes fungi.</title>
        <authorList>
            <person name="Ohm R.A."/>
            <person name="Feau N."/>
            <person name="Henrissat B."/>
            <person name="Schoch C.L."/>
            <person name="Horwitz B.A."/>
            <person name="Barry K.W."/>
            <person name="Condon B.J."/>
            <person name="Copeland A.C."/>
            <person name="Dhillon B."/>
            <person name="Glaser F."/>
            <person name="Hesse C.N."/>
            <person name="Kosti I."/>
            <person name="LaButti K."/>
            <person name="Lindquist E.A."/>
            <person name="Lucas S."/>
            <person name="Salamov A.A."/>
            <person name="Bradshaw R.E."/>
            <person name="Ciuffetti L."/>
            <person name="Hamelin R.C."/>
            <person name="Kema G.H.J."/>
            <person name="Lawrence C."/>
            <person name="Scott J.A."/>
            <person name="Spatafora J.W."/>
            <person name="Turgeon B.G."/>
            <person name="de Wit P.J.G.M."/>
            <person name="Zhong S."/>
            <person name="Goodwin S.B."/>
            <person name="Grigoriev I.V."/>
        </authorList>
    </citation>
    <scope>NUCLEOTIDE SEQUENCE [LARGE SCALE GENOMIC DNA]</scope>
    <source>
        <strain evidence="3">NZE10 / CBS 128990</strain>
    </source>
</reference>
<dbReference type="AlphaFoldDB" id="N1PD17"/>
<evidence type="ECO:0000313" key="2">
    <source>
        <dbReference type="EMBL" id="EME40483.1"/>
    </source>
</evidence>
<gene>
    <name evidence="2" type="ORF">DOTSEDRAFT_27130</name>
</gene>
<feature type="region of interest" description="Disordered" evidence="1">
    <location>
        <begin position="1"/>
        <end position="133"/>
    </location>
</feature>
<feature type="compositionally biased region" description="Basic and acidic residues" evidence="1">
    <location>
        <begin position="10"/>
        <end position="30"/>
    </location>
</feature>
<name>N1PD17_DOTSN</name>